<dbReference type="PANTHER" id="PTHR30514">
    <property type="entry name" value="GLUCOKINASE"/>
    <property type="match status" value="1"/>
</dbReference>
<dbReference type="CDD" id="cd05013">
    <property type="entry name" value="SIS_RpiR"/>
    <property type="match status" value="1"/>
</dbReference>
<dbReference type="InterPro" id="IPR009057">
    <property type="entry name" value="Homeodomain-like_sf"/>
</dbReference>
<protein>
    <submittedName>
        <fullName evidence="5">RpiR family transcriptional regulator</fullName>
    </submittedName>
</protein>
<dbReference type="EMBL" id="PVEP01000006">
    <property type="protein sequence ID" value="PQV56062.1"/>
    <property type="molecule type" value="Genomic_DNA"/>
</dbReference>
<dbReference type="Pfam" id="PF01380">
    <property type="entry name" value="SIS"/>
    <property type="match status" value="1"/>
</dbReference>
<organism evidence="5 6">
    <name type="scientific">Albidovulum denitrificans</name>
    <dbReference type="NCBI Taxonomy" id="404881"/>
    <lineage>
        <taxon>Bacteria</taxon>
        <taxon>Pseudomonadati</taxon>
        <taxon>Pseudomonadota</taxon>
        <taxon>Alphaproteobacteria</taxon>
        <taxon>Rhodobacterales</taxon>
        <taxon>Paracoccaceae</taxon>
        <taxon>Albidovulum</taxon>
    </lineage>
</organism>
<evidence type="ECO:0000313" key="6">
    <source>
        <dbReference type="Proteomes" id="UP000238338"/>
    </source>
</evidence>
<dbReference type="GO" id="GO:0097367">
    <property type="term" value="F:carbohydrate derivative binding"/>
    <property type="evidence" value="ECO:0007669"/>
    <property type="project" value="InterPro"/>
</dbReference>
<keyword evidence="3" id="KW-0804">Transcription</keyword>
<dbReference type="GO" id="GO:1901135">
    <property type="term" value="P:carbohydrate derivative metabolic process"/>
    <property type="evidence" value="ECO:0007669"/>
    <property type="project" value="InterPro"/>
</dbReference>
<dbReference type="InterPro" id="IPR001347">
    <property type="entry name" value="SIS_dom"/>
</dbReference>
<reference evidence="5 6" key="1">
    <citation type="submission" date="2018-02" db="EMBL/GenBank/DDBJ databases">
        <title>Genomic Encyclopedia of Archaeal and Bacterial Type Strains, Phase II (KMG-II): from individual species to whole genera.</title>
        <authorList>
            <person name="Goeker M."/>
        </authorList>
    </citation>
    <scope>NUCLEOTIDE SEQUENCE [LARGE SCALE GENOMIC DNA]</scope>
    <source>
        <strain evidence="5 6">DSM 18921</strain>
    </source>
</reference>
<dbReference type="SUPFAM" id="SSF53697">
    <property type="entry name" value="SIS domain"/>
    <property type="match status" value="1"/>
</dbReference>
<comment type="caution">
    <text evidence="5">The sequence shown here is derived from an EMBL/GenBank/DDBJ whole genome shotgun (WGS) entry which is preliminary data.</text>
</comment>
<dbReference type="Pfam" id="PF01418">
    <property type="entry name" value="HTH_6"/>
    <property type="match status" value="1"/>
</dbReference>
<dbReference type="GO" id="GO:0003677">
    <property type="term" value="F:DNA binding"/>
    <property type="evidence" value="ECO:0007669"/>
    <property type="project" value="UniProtKB-KW"/>
</dbReference>
<keyword evidence="6" id="KW-1185">Reference proteome</keyword>
<dbReference type="PROSITE" id="PS51071">
    <property type="entry name" value="HTH_RPIR"/>
    <property type="match status" value="1"/>
</dbReference>
<proteinExistence type="predicted"/>
<dbReference type="GO" id="GO:0003700">
    <property type="term" value="F:DNA-binding transcription factor activity"/>
    <property type="evidence" value="ECO:0007669"/>
    <property type="project" value="InterPro"/>
</dbReference>
<evidence type="ECO:0000256" key="3">
    <source>
        <dbReference type="ARBA" id="ARBA00023163"/>
    </source>
</evidence>
<dbReference type="InterPro" id="IPR000281">
    <property type="entry name" value="HTH_RpiR"/>
</dbReference>
<dbReference type="InterPro" id="IPR036388">
    <property type="entry name" value="WH-like_DNA-bd_sf"/>
</dbReference>
<dbReference type="Gene3D" id="1.10.10.10">
    <property type="entry name" value="Winged helix-like DNA-binding domain superfamily/Winged helix DNA-binding domain"/>
    <property type="match status" value="1"/>
</dbReference>
<dbReference type="InterPro" id="IPR046348">
    <property type="entry name" value="SIS_dom_sf"/>
</dbReference>
<dbReference type="SUPFAM" id="SSF46689">
    <property type="entry name" value="Homeodomain-like"/>
    <property type="match status" value="1"/>
</dbReference>
<feature type="domain" description="HTH rpiR-type" evidence="4">
    <location>
        <begin position="1"/>
        <end position="77"/>
    </location>
</feature>
<sequence>MQVRDRIERVSGEMTATERRLSAAILVDYPFAGLEPIQEIAQKTNTSPPTISRFVTKLGFHGFQDFQRSLISELKERQRSPVDLQRTAKPVDGAYLQSFLARASKIIEQTGMAIPEAQFERICGLLSDPRRAIYVIGGRMSDTIASYMSRHLRQTRAKVYHLPTDPEMWPEYLLRMKPRDILFVADFRRYQKNLERLAERAVQDRKVLAILLTDRWLSPVSQHATEVLAVPIESNTLWDSYSGAFSVVEAALTRIAETNWKTVKARIEDWDSLRLDFGETEEDDL</sequence>
<evidence type="ECO:0000256" key="1">
    <source>
        <dbReference type="ARBA" id="ARBA00023015"/>
    </source>
</evidence>
<dbReference type="Gene3D" id="3.40.50.10490">
    <property type="entry name" value="Glucose-6-phosphate isomerase like protein, domain 1"/>
    <property type="match status" value="1"/>
</dbReference>
<keyword evidence="2" id="KW-0238">DNA-binding</keyword>
<keyword evidence="1" id="KW-0805">Transcription regulation</keyword>
<evidence type="ECO:0000313" key="5">
    <source>
        <dbReference type="EMBL" id="PQV56062.1"/>
    </source>
</evidence>
<dbReference type="PANTHER" id="PTHR30514:SF18">
    <property type="entry name" value="RPIR-FAMILY TRANSCRIPTIONAL REGULATOR"/>
    <property type="match status" value="1"/>
</dbReference>
<name>A0A2S8S5I5_9RHOB</name>
<gene>
    <name evidence="5" type="ORF">LX70_02947</name>
</gene>
<evidence type="ECO:0000259" key="4">
    <source>
        <dbReference type="PROSITE" id="PS51071"/>
    </source>
</evidence>
<evidence type="ECO:0000256" key="2">
    <source>
        <dbReference type="ARBA" id="ARBA00023125"/>
    </source>
</evidence>
<dbReference type="RefSeq" id="WP_105515518.1">
    <property type="nucleotide sequence ID" value="NZ_PVEP01000006.1"/>
</dbReference>
<dbReference type="AlphaFoldDB" id="A0A2S8S5I5"/>
<dbReference type="OrthoDB" id="3574600at2"/>
<accession>A0A2S8S5I5</accession>
<dbReference type="InterPro" id="IPR035472">
    <property type="entry name" value="RpiR-like_SIS"/>
</dbReference>
<dbReference type="Proteomes" id="UP000238338">
    <property type="component" value="Unassembled WGS sequence"/>
</dbReference>
<dbReference type="InterPro" id="IPR047640">
    <property type="entry name" value="RpiR-like"/>
</dbReference>